<proteinExistence type="predicted"/>
<dbReference type="Proteomes" id="UP000230767">
    <property type="component" value="Unassembled WGS sequence"/>
</dbReference>
<sequence length="113" mass="13386">MHLMDEIFREIKSLGRIEELKKMPTIQGRYRLIDEAVMRANISKTPLSAYSLDEQLYITYRFQEKGVEMGLCPYFHIFFSKRNQKFHYVCEATPNKERTYCGGQSKKCDKGIF</sequence>
<dbReference type="EMBL" id="PFLW01000043">
    <property type="protein sequence ID" value="PIY89183.1"/>
    <property type="molecule type" value="Genomic_DNA"/>
</dbReference>
<protein>
    <submittedName>
        <fullName evidence="1">Uncharacterized protein</fullName>
    </submittedName>
</protein>
<reference evidence="2" key="1">
    <citation type="submission" date="2017-09" db="EMBL/GenBank/DDBJ databases">
        <title>Depth-based differentiation of microbial function through sediment-hosted aquifers and enrichment of novel symbionts in the deep terrestrial subsurface.</title>
        <authorList>
            <person name="Probst A.J."/>
            <person name="Ladd B."/>
            <person name="Jarett J.K."/>
            <person name="Geller-Mcgrath D.E."/>
            <person name="Sieber C.M.K."/>
            <person name="Emerson J.B."/>
            <person name="Anantharaman K."/>
            <person name="Thomas B.C."/>
            <person name="Malmstrom R."/>
            <person name="Stieglmeier M."/>
            <person name="Klingl A."/>
            <person name="Woyke T."/>
            <person name="Ryan C.M."/>
            <person name="Banfield J.F."/>
        </authorList>
    </citation>
    <scope>NUCLEOTIDE SEQUENCE [LARGE SCALE GENOMIC DNA]</scope>
</reference>
<accession>A0A2M7R6Y8</accession>
<gene>
    <name evidence="1" type="ORF">COY73_01710</name>
</gene>
<name>A0A2M7R6Y8_9BACT</name>
<comment type="caution">
    <text evidence="1">The sequence shown here is derived from an EMBL/GenBank/DDBJ whole genome shotgun (WGS) entry which is preliminary data.</text>
</comment>
<evidence type="ECO:0000313" key="2">
    <source>
        <dbReference type="Proteomes" id="UP000230767"/>
    </source>
</evidence>
<dbReference type="AlphaFoldDB" id="A0A2M7R6Y8"/>
<organism evidence="1 2">
    <name type="scientific">Candidatus Nealsonbacteria bacterium CG_4_10_14_0_8_um_filter_37_14</name>
    <dbReference type="NCBI Taxonomy" id="1974684"/>
    <lineage>
        <taxon>Bacteria</taxon>
        <taxon>Candidatus Nealsoniibacteriota</taxon>
    </lineage>
</organism>
<evidence type="ECO:0000313" key="1">
    <source>
        <dbReference type="EMBL" id="PIY89183.1"/>
    </source>
</evidence>